<proteinExistence type="predicted"/>
<feature type="region of interest" description="Disordered" evidence="1">
    <location>
        <begin position="181"/>
        <end position="203"/>
    </location>
</feature>
<accession>A0A074XVM6</accession>
<dbReference type="Proteomes" id="UP000030706">
    <property type="component" value="Unassembled WGS sequence"/>
</dbReference>
<evidence type="ECO:0000313" key="3">
    <source>
        <dbReference type="Proteomes" id="UP000030706"/>
    </source>
</evidence>
<dbReference type="RefSeq" id="XP_029763846.1">
    <property type="nucleotide sequence ID" value="XM_029898813.1"/>
</dbReference>
<reference evidence="2 3" key="1">
    <citation type="journal article" date="2014" name="BMC Genomics">
        <title>Genome sequencing of four Aureobasidium pullulans varieties: biotechnological potential, stress tolerance, and description of new species.</title>
        <authorList>
            <person name="Gostin Ar C."/>
            <person name="Ohm R.A."/>
            <person name="Kogej T."/>
            <person name="Sonjak S."/>
            <person name="Turk M."/>
            <person name="Zajc J."/>
            <person name="Zalar P."/>
            <person name="Grube M."/>
            <person name="Sun H."/>
            <person name="Han J."/>
            <person name="Sharma A."/>
            <person name="Chiniquy J."/>
            <person name="Ngan C.Y."/>
            <person name="Lipzen A."/>
            <person name="Barry K."/>
            <person name="Grigoriev I.V."/>
            <person name="Gunde-Cimerman N."/>
        </authorList>
    </citation>
    <scope>NUCLEOTIDE SEQUENCE [LARGE SCALE GENOMIC DNA]</scope>
    <source>
        <strain evidence="2 3">EXF-150</strain>
    </source>
</reference>
<feature type="region of interest" description="Disordered" evidence="1">
    <location>
        <begin position="253"/>
        <end position="302"/>
    </location>
</feature>
<evidence type="ECO:0000313" key="2">
    <source>
        <dbReference type="EMBL" id="KEQ87659.1"/>
    </source>
</evidence>
<dbReference type="GeneID" id="40741119"/>
<protein>
    <recommendedName>
        <fullName evidence="4">Arrestin-like N-terminal domain-containing protein</fullName>
    </recommendedName>
</protein>
<evidence type="ECO:0008006" key="4">
    <source>
        <dbReference type="Google" id="ProtNLM"/>
    </source>
</evidence>
<dbReference type="HOGENOM" id="CLU_050867_0_0_1"/>
<gene>
    <name evidence="2" type="ORF">M438DRAFT_129785</name>
</gene>
<dbReference type="Gene3D" id="2.60.40.640">
    <property type="match status" value="1"/>
</dbReference>
<evidence type="ECO:0000256" key="1">
    <source>
        <dbReference type="SAM" id="MobiDB-lite"/>
    </source>
</evidence>
<name>A0A074XVM6_AURPU</name>
<dbReference type="AlphaFoldDB" id="A0A074XVM6"/>
<dbReference type="InterPro" id="IPR014752">
    <property type="entry name" value="Arrestin-like_C"/>
</dbReference>
<organism evidence="2 3">
    <name type="scientific">Aureobasidium pullulans EXF-150</name>
    <dbReference type="NCBI Taxonomy" id="1043002"/>
    <lineage>
        <taxon>Eukaryota</taxon>
        <taxon>Fungi</taxon>
        <taxon>Dikarya</taxon>
        <taxon>Ascomycota</taxon>
        <taxon>Pezizomycotina</taxon>
        <taxon>Dothideomycetes</taxon>
        <taxon>Dothideomycetidae</taxon>
        <taxon>Dothideales</taxon>
        <taxon>Saccotheciaceae</taxon>
        <taxon>Aureobasidium</taxon>
    </lineage>
</organism>
<dbReference type="OrthoDB" id="3903435at2759"/>
<sequence length="439" mass="48746">MSKGFERDHLRILLDGETAQQTDQPTHYFTPGQLIKGTATYSPSSEVKVDVMTVVFKATLYIGLKDNGQASYGCVRTQNQNLFRYEKLIFQGPHKLSPRTHEWPFEFELPGSIKVPFATGPQAIPPTWDVLPSVRVIYSLRLSVNPNSRTRYMDLERPINVWPFQHIELPLPTYATQPLIDSTQTPGPKSALTRRRSSAVNTNTPNLNVSISIPSALGAWQNFSVQLLCNGTSDAEYTLNTCELALKAHATYGATETPTPTPPPRRPSNTEILRRISSTDIMSRRRSNTETARRTSNAEAPAPAPKELFQICKFKLLGRGLQIPLDNTHITIKRDMRLIDMTRGDASILAPTFGISHFRLNYIMDVCVQMTDAKTGAVIERRGEVPLEILPGGLVEEGRDDDAPPAFHEVASPPGYEEGVGEAGIWEGLYRSPAYTVTA</sequence>
<dbReference type="EMBL" id="KL584976">
    <property type="protein sequence ID" value="KEQ87659.1"/>
    <property type="molecule type" value="Genomic_DNA"/>
</dbReference>
<keyword evidence="3" id="KW-1185">Reference proteome</keyword>